<reference evidence="2 3" key="2">
    <citation type="submission" date="2018-11" db="EMBL/GenBank/DDBJ databases">
        <authorList>
            <consortium name="Pathogen Informatics"/>
        </authorList>
    </citation>
    <scope>NUCLEOTIDE SEQUENCE [LARGE SCALE GENOMIC DNA]</scope>
    <source>
        <strain evidence="2">Dakar</strain>
        <strain evidence="3">Dakar, Senegal</strain>
    </source>
</reference>
<gene>
    <name evidence="2" type="ORF">SCUD_LOCUS4666</name>
</gene>
<protein>
    <submittedName>
        <fullName evidence="4">Ras-GEF domain-containing protein</fullName>
    </submittedName>
</protein>
<evidence type="ECO:0000313" key="2">
    <source>
        <dbReference type="EMBL" id="VDO90292.1"/>
    </source>
</evidence>
<feature type="compositionally biased region" description="Basic residues" evidence="1">
    <location>
        <begin position="249"/>
        <end position="258"/>
    </location>
</feature>
<dbReference type="STRING" id="6186.A0A183JPN0"/>
<feature type="compositionally biased region" description="Polar residues" evidence="1">
    <location>
        <begin position="177"/>
        <end position="212"/>
    </location>
</feature>
<dbReference type="EMBL" id="UZAK01006465">
    <property type="protein sequence ID" value="VDO90292.1"/>
    <property type="molecule type" value="Genomic_DNA"/>
</dbReference>
<feature type="compositionally biased region" description="Low complexity" evidence="1">
    <location>
        <begin position="213"/>
        <end position="227"/>
    </location>
</feature>
<feature type="compositionally biased region" description="Polar residues" evidence="1">
    <location>
        <begin position="261"/>
        <end position="271"/>
    </location>
</feature>
<reference evidence="4" key="1">
    <citation type="submission" date="2016-06" db="UniProtKB">
        <authorList>
            <consortium name="WormBaseParasite"/>
        </authorList>
    </citation>
    <scope>IDENTIFICATION</scope>
</reference>
<evidence type="ECO:0000313" key="3">
    <source>
        <dbReference type="Proteomes" id="UP000279833"/>
    </source>
</evidence>
<evidence type="ECO:0000313" key="4">
    <source>
        <dbReference type="WBParaSite" id="SCUD_0000466701-mRNA-1"/>
    </source>
</evidence>
<proteinExistence type="predicted"/>
<accession>A0A183JPN0</accession>
<sequence length="314" mass="35280">MPLFSGAHVNSDSETTDHADMILNFSKHYCNSLRSNNNNNNNNRNHSHNCPMELDNYWSIDQMNSQLLNNLPLPENHIELKSMVYSPHTRHSAVECEARMNLIPFTNFCLNWIQNIQIIKKFQALNAHGYTEQALHWARFLALLLLYTSNEFINECEQASFEIVGRVKYQSSETNTTNHVANISRNTDNSHRTNQQDSCPANYQSNSRGQQKSVPASTVSSSWSSNGIPGGIGNSSGGVGIGGSSNPRKNSRNGRSKKTGACSNTNNPREATEKFTNSIKLHPLGKKLSIDYTKKVNIVCVCHMFILLFSFNFY</sequence>
<name>A0A183JPN0_9TREM</name>
<keyword evidence="3" id="KW-1185">Reference proteome</keyword>
<dbReference type="WBParaSite" id="SCUD_0000466701-mRNA-1">
    <property type="protein sequence ID" value="SCUD_0000466701-mRNA-1"/>
    <property type="gene ID" value="SCUD_0000466701"/>
</dbReference>
<evidence type="ECO:0000256" key="1">
    <source>
        <dbReference type="SAM" id="MobiDB-lite"/>
    </source>
</evidence>
<feature type="region of interest" description="Disordered" evidence="1">
    <location>
        <begin position="177"/>
        <end position="271"/>
    </location>
</feature>
<feature type="compositionally biased region" description="Gly residues" evidence="1">
    <location>
        <begin position="228"/>
        <end position="243"/>
    </location>
</feature>
<dbReference type="AlphaFoldDB" id="A0A183JPN0"/>
<dbReference type="Proteomes" id="UP000279833">
    <property type="component" value="Unassembled WGS sequence"/>
</dbReference>
<organism evidence="4">
    <name type="scientific">Schistosoma curassoni</name>
    <dbReference type="NCBI Taxonomy" id="6186"/>
    <lineage>
        <taxon>Eukaryota</taxon>
        <taxon>Metazoa</taxon>
        <taxon>Spiralia</taxon>
        <taxon>Lophotrochozoa</taxon>
        <taxon>Platyhelminthes</taxon>
        <taxon>Trematoda</taxon>
        <taxon>Digenea</taxon>
        <taxon>Strigeidida</taxon>
        <taxon>Schistosomatoidea</taxon>
        <taxon>Schistosomatidae</taxon>
        <taxon>Schistosoma</taxon>
    </lineage>
</organism>